<reference evidence="2" key="1">
    <citation type="journal article" date="2005" name="Nature">
        <title>The map-based sequence of the rice genome.</title>
        <authorList>
            <consortium name="International rice genome sequencing project (IRGSP)"/>
            <person name="Matsumoto T."/>
            <person name="Wu J."/>
            <person name="Kanamori H."/>
            <person name="Katayose Y."/>
            <person name="Fujisawa M."/>
            <person name="Namiki N."/>
            <person name="Mizuno H."/>
            <person name="Yamamoto K."/>
            <person name="Antonio B.A."/>
            <person name="Baba T."/>
            <person name="Sakata K."/>
            <person name="Nagamura Y."/>
            <person name="Aoki H."/>
            <person name="Arikawa K."/>
            <person name="Arita K."/>
            <person name="Bito T."/>
            <person name="Chiden Y."/>
            <person name="Fujitsuka N."/>
            <person name="Fukunaka R."/>
            <person name="Hamada M."/>
            <person name="Harada C."/>
            <person name="Hayashi A."/>
            <person name="Hijishita S."/>
            <person name="Honda M."/>
            <person name="Hosokawa S."/>
            <person name="Ichikawa Y."/>
            <person name="Idonuma A."/>
            <person name="Iijima M."/>
            <person name="Ikeda M."/>
            <person name="Ikeno M."/>
            <person name="Ito K."/>
            <person name="Ito S."/>
            <person name="Ito T."/>
            <person name="Ito Y."/>
            <person name="Ito Y."/>
            <person name="Iwabuchi A."/>
            <person name="Kamiya K."/>
            <person name="Karasawa W."/>
            <person name="Kurita K."/>
            <person name="Katagiri S."/>
            <person name="Kikuta A."/>
            <person name="Kobayashi H."/>
            <person name="Kobayashi N."/>
            <person name="Machita K."/>
            <person name="Maehara T."/>
            <person name="Masukawa M."/>
            <person name="Mizubayashi T."/>
            <person name="Mukai Y."/>
            <person name="Nagasaki H."/>
            <person name="Nagata Y."/>
            <person name="Naito S."/>
            <person name="Nakashima M."/>
            <person name="Nakama Y."/>
            <person name="Nakamichi Y."/>
            <person name="Nakamura M."/>
            <person name="Meguro A."/>
            <person name="Negishi M."/>
            <person name="Ohta I."/>
            <person name="Ohta T."/>
            <person name="Okamoto M."/>
            <person name="Ono N."/>
            <person name="Saji S."/>
            <person name="Sakaguchi M."/>
            <person name="Sakai K."/>
            <person name="Shibata M."/>
            <person name="Shimokawa T."/>
            <person name="Song J."/>
            <person name="Takazaki Y."/>
            <person name="Terasawa K."/>
            <person name="Tsugane M."/>
            <person name="Tsuji K."/>
            <person name="Ueda S."/>
            <person name="Waki K."/>
            <person name="Yamagata H."/>
            <person name="Yamamoto M."/>
            <person name="Yamamoto S."/>
            <person name="Yamane H."/>
            <person name="Yoshiki S."/>
            <person name="Yoshihara R."/>
            <person name="Yukawa K."/>
            <person name="Zhong H."/>
            <person name="Yano M."/>
            <person name="Yuan Q."/>
            <person name="Ouyang S."/>
            <person name="Liu J."/>
            <person name="Jones K.M."/>
            <person name="Gansberger K."/>
            <person name="Moffat K."/>
            <person name="Hill J."/>
            <person name="Bera J."/>
            <person name="Fadrosh D."/>
            <person name="Jin S."/>
            <person name="Johri S."/>
            <person name="Kim M."/>
            <person name="Overton L."/>
            <person name="Reardon M."/>
            <person name="Tsitrin T."/>
            <person name="Vuong H."/>
            <person name="Weaver B."/>
            <person name="Ciecko A."/>
            <person name="Tallon L."/>
            <person name="Jackson J."/>
            <person name="Pai G."/>
            <person name="Aken S.V."/>
            <person name="Utterback T."/>
            <person name="Reidmuller S."/>
            <person name="Feldblyum T."/>
            <person name="Hsiao J."/>
            <person name="Zismann V."/>
            <person name="Iobst S."/>
            <person name="de Vazeille A.R."/>
            <person name="Buell C.R."/>
            <person name="Ying K."/>
            <person name="Li Y."/>
            <person name="Lu T."/>
            <person name="Huang Y."/>
            <person name="Zhao Q."/>
            <person name="Feng Q."/>
            <person name="Zhang L."/>
            <person name="Zhu J."/>
            <person name="Weng Q."/>
            <person name="Mu J."/>
            <person name="Lu Y."/>
            <person name="Fan D."/>
            <person name="Liu Y."/>
            <person name="Guan J."/>
            <person name="Zhang Y."/>
            <person name="Yu S."/>
            <person name="Liu X."/>
            <person name="Zhang Y."/>
            <person name="Hong G."/>
            <person name="Han B."/>
            <person name="Choisne N."/>
            <person name="Demange N."/>
            <person name="Orjeda G."/>
            <person name="Samain S."/>
            <person name="Cattolico L."/>
            <person name="Pelletier E."/>
            <person name="Couloux A."/>
            <person name="Segurens B."/>
            <person name="Wincker P."/>
            <person name="D'Hont A."/>
            <person name="Scarpelli C."/>
            <person name="Weissenbach J."/>
            <person name="Salanoubat M."/>
            <person name="Quetier F."/>
            <person name="Yu Y."/>
            <person name="Kim H.R."/>
            <person name="Rambo T."/>
            <person name="Currie J."/>
            <person name="Collura K."/>
            <person name="Luo M."/>
            <person name="Yang T."/>
            <person name="Ammiraju J.S.S."/>
            <person name="Engler F."/>
            <person name="Soderlund C."/>
            <person name="Wing R.A."/>
            <person name="Palmer L.E."/>
            <person name="de la Bastide M."/>
            <person name="Spiegel L."/>
            <person name="Nascimento L."/>
            <person name="Zutavern T."/>
            <person name="O'Shaughnessy A."/>
            <person name="Dike S."/>
            <person name="Dedhia N."/>
            <person name="Preston R."/>
            <person name="Balija V."/>
            <person name="McCombie W.R."/>
            <person name="Chow T."/>
            <person name="Chen H."/>
            <person name="Chung M."/>
            <person name="Chen C."/>
            <person name="Shaw J."/>
            <person name="Wu H."/>
            <person name="Hsiao K."/>
            <person name="Chao Y."/>
            <person name="Chu M."/>
            <person name="Cheng C."/>
            <person name="Hour A."/>
            <person name="Lee P."/>
            <person name="Lin S."/>
            <person name="Lin Y."/>
            <person name="Liou J."/>
            <person name="Liu S."/>
            <person name="Hsing Y."/>
            <person name="Raghuvanshi S."/>
            <person name="Mohanty A."/>
            <person name="Bharti A.K."/>
            <person name="Gaur A."/>
            <person name="Gupta V."/>
            <person name="Kumar D."/>
            <person name="Ravi V."/>
            <person name="Vij S."/>
            <person name="Kapur A."/>
            <person name="Khurana P."/>
            <person name="Khurana P."/>
            <person name="Khurana J.P."/>
            <person name="Tyagi A.K."/>
            <person name="Gaikwad K."/>
            <person name="Singh A."/>
            <person name="Dalal V."/>
            <person name="Srivastava S."/>
            <person name="Dixit A."/>
            <person name="Pal A.K."/>
            <person name="Ghazi I.A."/>
            <person name="Yadav M."/>
            <person name="Pandit A."/>
            <person name="Bhargava A."/>
            <person name="Sureshbabu K."/>
            <person name="Batra K."/>
            <person name="Sharma T.R."/>
            <person name="Mohapatra T."/>
            <person name="Singh N.K."/>
            <person name="Messing J."/>
            <person name="Nelson A.B."/>
            <person name="Fuks G."/>
            <person name="Kavchok S."/>
            <person name="Keizer G."/>
            <person name="Linton E."/>
            <person name="Llaca V."/>
            <person name="Song R."/>
            <person name="Tanyolac B."/>
            <person name="Young S."/>
            <person name="Ho-Il K."/>
            <person name="Hahn J.H."/>
            <person name="Sangsakoo G."/>
            <person name="Vanavichit A."/>
            <person name="de Mattos Luiz.A.T."/>
            <person name="Zimmer P.D."/>
            <person name="Malone G."/>
            <person name="Dellagostin O."/>
            <person name="de Oliveira A.C."/>
            <person name="Bevan M."/>
            <person name="Bancroft I."/>
            <person name="Minx P."/>
            <person name="Cordum H."/>
            <person name="Wilson R."/>
            <person name="Cheng Z."/>
            <person name="Jin W."/>
            <person name="Jiang J."/>
            <person name="Leong S.A."/>
            <person name="Iwama H."/>
            <person name="Gojobori T."/>
            <person name="Itoh T."/>
            <person name="Niimura Y."/>
            <person name="Fujii Y."/>
            <person name="Habara T."/>
            <person name="Sakai H."/>
            <person name="Sato Y."/>
            <person name="Wilson G."/>
            <person name="Kumar K."/>
            <person name="McCouch S."/>
            <person name="Juretic N."/>
            <person name="Hoen D."/>
            <person name="Wright S."/>
            <person name="Bruskiewich R."/>
            <person name="Bureau T."/>
            <person name="Miyao A."/>
            <person name="Hirochika H."/>
            <person name="Nishikawa T."/>
            <person name="Kadowaki K."/>
            <person name="Sugiura M."/>
            <person name="Burr B."/>
            <person name="Sasaki T."/>
        </authorList>
    </citation>
    <scope>NUCLEOTIDE SEQUENCE [LARGE SCALE GENOMIC DNA]</scope>
    <source>
        <strain evidence="2">cv. Nipponbare</strain>
    </source>
</reference>
<evidence type="ECO:0000313" key="1">
    <source>
        <dbReference type="EMBL" id="BAD08721.1"/>
    </source>
</evidence>
<organism evidence="1 2">
    <name type="scientific">Oryza sativa subsp. japonica</name>
    <name type="common">Rice</name>
    <dbReference type="NCBI Taxonomy" id="39947"/>
    <lineage>
        <taxon>Eukaryota</taxon>
        <taxon>Viridiplantae</taxon>
        <taxon>Streptophyta</taxon>
        <taxon>Embryophyta</taxon>
        <taxon>Tracheophyta</taxon>
        <taxon>Spermatophyta</taxon>
        <taxon>Magnoliopsida</taxon>
        <taxon>Liliopsida</taxon>
        <taxon>Poales</taxon>
        <taxon>Poaceae</taxon>
        <taxon>BOP clade</taxon>
        <taxon>Oryzoideae</taxon>
        <taxon>Oryzeae</taxon>
        <taxon>Oryzinae</taxon>
        <taxon>Oryza</taxon>
        <taxon>Oryza sativa</taxon>
    </lineage>
</organism>
<dbReference type="AlphaFoldDB" id="Q7F8T3"/>
<evidence type="ECO:0000313" key="2">
    <source>
        <dbReference type="Proteomes" id="UP000000763"/>
    </source>
</evidence>
<protein>
    <submittedName>
        <fullName evidence="1">Uncharacterized protein</fullName>
    </submittedName>
</protein>
<accession>Q7F8T3</accession>
<dbReference type="Proteomes" id="UP000000763">
    <property type="component" value="Chromosome 8"/>
</dbReference>
<dbReference type="EMBL" id="AP000364">
    <property type="protein sequence ID" value="BAD08721.1"/>
    <property type="molecule type" value="Genomic_DNA"/>
</dbReference>
<reference evidence="2" key="2">
    <citation type="journal article" date="2008" name="Nucleic Acids Res.">
        <title>The rice annotation project database (RAP-DB): 2008 update.</title>
        <authorList>
            <consortium name="The rice annotation project (RAP)"/>
        </authorList>
    </citation>
    <scope>GENOME REANNOTATION</scope>
    <source>
        <strain evidence="2">cv. Nipponbare</strain>
    </source>
</reference>
<name>Q7F8T3_ORYSJ</name>
<gene>
    <name evidence="1" type="primary">P0026F07.31</name>
</gene>
<sequence>MDCGPGVICGYTCTYVKEELGSKRDDLLFLRPCCRSPEAGGLKPPTAKPKLRSSMAPPRGHIRWCLLYPDGDERRQI</sequence>
<proteinExistence type="predicted"/>